<evidence type="ECO:0000256" key="1">
    <source>
        <dbReference type="ARBA" id="ARBA00022603"/>
    </source>
</evidence>
<dbReference type="Proteomes" id="UP001189915">
    <property type="component" value="Unassembled WGS sequence"/>
</dbReference>
<organism evidence="5 6">
    <name type="scientific">Ralstonia wenshanensis</name>
    <dbReference type="NCBI Taxonomy" id="2842456"/>
    <lineage>
        <taxon>Bacteria</taxon>
        <taxon>Pseudomonadati</taxon>
        <taxon>Pseudomonadota</taxon>
        <taxon>Betaproteobacteria</taxon>
        <taxon>Burkholderiales</taxon>
        <taxon>Burkholderiaceae</taxon>
        <taxon>Ralstonia</taxon>
    </lineage>
</organism>
<dbReference type="EC" id="2.1.1.-" evidence="3"/>
<evidence type="ECO:0000313" key="6">
    <source>
        <dbReference type="Proteomes" id="UP001189915"/>
    </source>
</evidence>
<dbReference type="AlphaFoldDB" id="A0AAD2AYM6"/>
<evidence type="ECO:0000259" key="4">
    <source>
        <dbReference type="Pfam" id="PF01555"/>
    </source>
</evidence>
<comment type="caution">
    <text evidence="5">The sequence shown here is derived from an EMBL/GenBank/DDBJ whole genome shotgun (WGS) entry which is preliminary data.</text>
</comment>
<keyword evidence="2" id="KW-0808">Transferase</keyword>
<dbReference type="InterPro" id="IPR002941">
    <property type="entry name" value="DNA_methylase_N4/N6"/>
</dbReference>
<keyword evidence="1" id="KW-0489">Methyltransferase</keyword>
<dbReference type="GO" id="GO:0005737">
    <property type="term" value="C:cytoplasm"/>
    <property type="evidence" value="ECO:0007669"/>
    <property type="project" value="TreeGrafter"/>
</dbReference>
<evidence type="ECO:0000313" key="5">
    <source>
        <dbReference type="EMBL" id="CAJ0693281.1"/>
    </source>
</evidence>
<dbReference type="InterPro" id="IPR029063">
    <property type="entry name" value="SAM-dependent_MTases_sf"/>
</dbReference>
<keyword evidence="6" id="KW-1185">Reference proteome</keyword>
<dbReference type="EMBL" id="CATWAF010000002">
    <property type="protein sequence ID" value="CAJ0693281.1"/>
    <property type="molecule type" value="Genomic_DNA"/>
</dbReference>
<dbReference type="PANTHER" id="PTHR13370:SF3">
    <property type="entry name" value="TRNA (GUANINE(10)-N2)-METHYLTRANSFERASE HOMOLOG"/>
    <property type="match status" value="1"/>
</dbReference>
<dbReference type="GO" id="GO:0032259">
    <property type="term" value="P:methylation"/>
    <property type="evidence" value="ECO:0007669"/>
    <property type="project" value="UniProtKB-KW"/>
</dbReference>
<dbReference type="RefSeq" id="WP_316869420.1">
    <property type="nucleotide sequence ID" value="NZ_CATWAF010000002.1"/>
</dbReference>
<dbReference type="GO" id="GO:0008170">
    <property type="term" value="F:N-methyltransferase activity"/>
    <property type="evidence" value="ECO:0007669"/>
    <property type="project" value="InterPro"/>
</dbReference>
<accession>A0AAD2AYM6</accession>
<reference evidence="5 6" key="1">
    <citation type="submission" date="2023-07" db="EMBL/GenBank/DDBJ databases">
        <authorList>
            <person name="Peeters C."/>
        </authorList>
    </citation>
    <scope>NUCLEOTIDE SEQUENCE [LARGE SCALE GENOMIC DNA]</scope>
    <source>
        <strain evidence="5 6">LMG 18091</strain>
    </source>
</reference>
<dbReference type="InterPro" id="IPR001091">
    <property type="entry name" value="RM_Methyltransferase"/>
</dbReference>
<evidence type="ECO:0000256" key="2">
    <source>
        <dbReference type="ARBA" id="ARBA00022679"/>
    </source>
</evidence>
<gene>
    <name evidence="5" type="ORF">LMG18091_01755</name>
</gene>
<dbReference type="Pfam" id="PF01555">
    <property type="entry name" value="N6_N4_Mtase"/>
    <property type="match status" value="1"/>
</dbReference>
<feature type="domain" description="DNA methylase N-4/N-6" evidence="4">
    <location>
        <begin position="40"/>
        <end position="84"/>
    </location>
</feature>
<evidence type="ECO:0000256" key="3">
    <source>
        <dbReference type="RuleBase" id="RU362026"/>
    </source>
</evidence>
<comment type="similarity">
    <text evidence="3">Belongs to the N(4)/N(6)-methyltransferase family.</text>
</comment>
<dbReference type="GO" id="GO:0003677">
    <property type="term" value="F:DNA binding"/>
    <property type="evidence" value="ECO:0007669"/>
    <property type="project" value="InterPro"/>
</dbReference>
<dbReference type="PRINTS" id="PR00508">
    <property type="entry name" value="S21N4MTFRASE"/>
</dbReference>
<dbReference type="PANTHER" id="PTHR13370">
    <property type="entry name" value="RNA METHYLASE-RELATED"/>
    <property type="match status" value="1"/>
</dbReference>
<name>A0AAD2AYM6_9RALS</name>
<sequence>MNRYSDPLERLKEMDWDYAGDQSDSRFSPLHFYPGRLISQIPAALIGSLSKPGDRILDPYSGSGTTVLEAQRLGRSAVGIDINPVATLIGQAKSLSVSATRLRCILETHLRCILDERLSSGTNWNPERYSVPETVQGVKWYHTTTLFELSALWNYIQRRSGIIKHVLEFCFSSILVSACSENRHWGYICDNTRPLSMKYENAFALFENAIEGLCLAYEERDRRLGKTVHFPSRVQFKCGDAAHILKDYQKEFFDLVVCSPPYFGVVDYVKSQRLTLEWFGRDIQCFRQMETGARSKRHRLKAFDEYVSDVRAVFTEVARVLRKGSYCCVVLGQSGKRRETIPQLIDVLVDVGLAMQLQLARDVAPRRRQQPHISDETLLIFRKL</sequence>
<proteinExistence type="inferred from homology"/>
<protein>
    <recommendedName>
        <fullName evidence="3">Methyltransferase</fullName>
        <ecNumber evidence="3">2.1.1.-</ecNumber>
    </recommendedName>
</protein>
<dbReference type="Gene3D" id="3.40.50.150">
    <property type="entry name" value="Vaccinia Virus protein VP39"/>
    <property type="match status" value="2"/>
</dbReference>
<dbReference type="SUPFAM" id="SSF53335">
    <property type="entry name" value="S-adenosyl-L-methionine-dependent methyltransferases"/>
    <property type="match status" value="1"/>
</dbReference>